<gene>
    <name evidence="2" type="ORF">ACJMK2_037025</name>
</gene>
<evidence type="ECO:0008006" key="4">
    <source>
        <dbReference type="Google" id="ProtNLM"/>
    </source>
</evidence>
<name>A0ABD3WIZ8_SINWO</name>
<evidence type="ECO:0000313" key="2">
    <source>
        <dbReference type="EMBL" id="KAL3873949.1"/>
    </source>
</evidence>
<reference evidence="2 3" key="1">
    <citation type="submission" date="2024-11" db="EMBL/GenBank/DDBJ databases">
        <title>Chromosome-level genome assembly of the freshwater bivalve Anodonta woodiana.</title>
        <authorList>
            <person name="Chen X."/>
        </authorList>
    </citation>
    <scope>NUCLEOTIDE SEQUENCE [LARGE SCALE GENOMIC DNA]</scope>
    <source>
        <strain evidence="2">MN2024</strain>
        <tissue evidence="2">Gills</tissue>
    </source>
</reference>
<feature type="signal peptide" evidence="1">
    <location>
        <begin position="1"/>
        <end position="20"/>
    </location>
</feature>
<dbReference type="EMBL" id="JBJQND010000006">
    <property type="protein sequence ID" value="KAL3873949.1"/>
    <property type="molecule type" value="Genomic_DNA"/>
</dbReference>
<accession>A0ABD3WIZ8</accession>
<evidence type="ECO:0000256" key="1">
    <source>
        <dbReference type="SAM" id="SignalP"/>
    </source>
</evidence>
<dbReference type="Proteomes" id="UP001634394">
    <property type="component" value="Unassembled WGS sequence"/>
</dbReference>
<protein>
    <recommendedName>
        <fullName evidence="4">Secreted protein</fullName>
    </recommendedName>
</protein>
<organism evidence="2 3">
    <name type="scientific">Sinanodonta woodiana</name>
    <name type="common">Chinese pond mussel</name>
    <name type="synonym">Anodonta woodiana</name>
    <dbReference type="NCBI Taxonomy" id="1069815"/>
    <lineage>
        <taxon>Eukaryota</taxon>
        <taxon>Metazoa</taxon>
        <taxon>Spiralia</taxon>
        <taxon>Lophotrochozoa</taxon>
        <taxon>Mollusca</taxon>
        <taxon>Bivalvia</taxon>
        <taxon>Autobranchia</taxon>
        <taxon>Heteroconchia</taxon>
        <taxon>Palaeoheterodonta</taxon>
        <taxon>Unionida</taxon>
        <taxon>Unionoidea</taxon>
        <taxon>Unionidae</taxon>
        <taxon>Unioninae</taxon>
        <taxon>Sinanodonta</taxon>
    </lineage>
</organism>
<keyword evidence="3" id="KW-1185">Reference proteome</keyword>
<evidence type="ECO:0000313" key="3">
    <source>
        <dbReference type="Proteomes" id="UP001634394"/>
    </source>
</evidence>
<sequence>MQTKAILVLLSIVIYQECCSAPLDEGKNHICLTPAPAFNCPSDAPQVVAFTFDSVNRTCKKAYGCYPERFILQENNLFPSELGCVLWCQNHFE</sequence>
<proteinExistence type="predicted"/>
<keyword evidence="1" id="KW-0732">Signal</keyword>
<dbReference type="AlphaFoldDB" id="A0ABD3WIZ8"/>
<comment type="caution">
    <text evidence="2">The sequence shown here is derived from an EMBL/GenBank/DDBJ whole genome shotgun (WGS) entry which is preliminary data.</text>
</comment>
<feature type="chain" id="PRO_5044878134" description="Secreted protein" evidence="1">
    <location>
        <begin position="21"/>
        <end position="93"/>
    </location>
</feature>